<dbReference type="OrthoDB" id="5146799at2"/>
<protein>
    <recommendedName>
        <fullName evidence="4">ABC transporter permease protein</fullName>
    </recommendedName>
</protein>
<dbReference type="EMBL" id="BAHD01000021">
    <property type="protein sequence ID" value="GAB95490.1"/>
    <property type="molecule type" value="Genomic_DNA"/>
</dbReference>
<feature type="transmembrane region" description="Helical" evidence="1">
    <location>
        <begin position="52"/>
        <end position="70"/>
    </location>
</feature>
<accession>K6W8G5</accession>
<proteinExistence type="predicted"/>
<feature type="transmembrane region" description="Helical" evidence="1">
    <location>
        <begin position="203"/>
        <end position="222"/>
    </location>
</feature>
<dbReference type="GO" id="GO:0140359">
    <property type="term" value="F:ABC-type transporter activity"/>
    <property type="evidence" value="ECO:0007669"/>
    <property type="project" value="InterPro"/>
</dbReference>
<keyword evidence="1" id="KW-1133">Transmembrane helix</keyword>
<keyword evidence="1" id="KW-0472">Membrane</keyword>
<dbReference type="AlphaFoldDB" id="K6W8G5"/>
<dbReference type="STRING" id="1184609.KILIM_021_00300"/>
<keyword evidence="3" id="KW-1185">Reference proteome</keyword>
<evidence type="ECO:0000313" key="2">
    <source>
        <dbReference type="EMBL" id="GAB95490.1"/>
    </source>
</evidence>
<reference evidence="2 3" key="1">
    <citation type="submission" date="2012-08" db="EMBL/GenBank/DDBJ databases">
        <title>Whole genome shotgun sequence of Kineosphaera limosa NBRC 100340.</title>
        <authorList>
            <person name="Yoshida I."/>
            <person name="Isaki S."/>
            <person name="Hosoyama A."/>
            <person name="Tsuchikane K."/>
            <person name="Katsumata H."/>
            <person name="Ando Y."/>
            <person name="Ohji S."/>
            <person name="Hamada M."/>
            <person name="Tamura T."/>
            <person name="Yamazoe A."/>
            <person name="Yamazaki S."/>
            <person name="Fujita N."/>
        </authorList>
    </citation>
    <scope>NUCLEOTIDE SEQUENCE [LARGE SCALE GENOMIC DNA]</scope>
    <source>
        <strain evidence="2 3">NBRC 100340</strain>
    </source>
</reference>
<dbReference type="Proteomes" id="UP000008366">
    <property type="component" value="Unassembled WGS sequence"/>
</dbReference>
<evidence type="ECO:0000313" key="3">
    <source>
        <dbReference type="Proteomes" id="UP000008366"/>
    </source>
</evidence>
<organism evidence="2 3">
    <name type="scientific">Kineosphaera limosa NBRC 100340</name>
    <dbReference type="NCBI Taxonomy" id="1184609"/>
    <lineage>
        <taxon>Bacteria</taxon>
        <taxon>Bacillati</taxon>
        <taxon>Actinomycetota</taxon>
        <taxon>Actinomycetes</taxon>
        <taxon>Micrococcales</taxon>
        <taxon>Dermatophilaceae</taxon>
        <taxon>Kineosphaera</taxon>
    </lineage>
</organism>
<sequence length="235" mass="24812">MNPTIARLAVYALLGAKRVWALLAFPVFLLVIAFAMRTFAQGSTSAELISGLAYPVLLPLVALLATSSVLGPEVDDGSIVYLLAKPVNRYVVAFSKFVVAWVATLLAGVLPLPIAGYIVDGMLTRGTQAWAIGGVVAATAYCALFLALAAVTRYAVVFGLLFVLLWEGALGGLLGGIAWVSVRQWGARIAENVDRFIVAPDLPLAYAFGAALVVTVGGLWWAGDRLRSFTVRGEA</sequence>
<evidence type="ECO:0008006" key="4">
    <source>
        <dbReference type="Google" id="ProtNLM"/>
    </source>
</evidence>
<dbReference type="eggNOG" id="COG1277">
    <property type="taxonomic scope" value="Bacteria"/>
</dbReference>
<comment type="caution">
    <text evidence="2">The sequence shown here is derived from an EMBL/GenBank/DDBJ whole genome shotgun (WGS) entry which is preliminary data.</text>
</comment>
<feature type="transmembrane region" description="Helical" evidence="1">
    <location>
        <begin position="20"/>
        <end position="40"/>
    </location>
</feature>
<feature type="transmembrane region" description="Helical" evidence="1">
    <location>
        <begin position="130"/>
        <end position="151"/>
    </location>
</feature>
<dbReference type="Pfam" id="PF12679">
    <property type="entry name" value="ABC2_membrane_2"/>
    <property type="match status" value="1"/>
</dbReference>
<keyword evidence="1" id="KW-0812">Transmembrane</keyword>
<dbReference type="GO" id="GO:0005886">
    <property type="term" value="C:plasma membrane"/>
    <property type="evidence" value="ECO:0007669"/>
    <property type="project" value="UniProtKB-SubCell"/>
</dbReference>
<dbReference type="RefSeq" id="WP_006592022.1">
    <property type="nucleotide sequence ID" value="NZ_BAHD01000021.1"/>
</dbReference>
<name>K6W8G5_9MICO</name>
<feature type="transmembrane region" description="Helical" evidence="1">
    <location>
        <begin position="157"/>
        <end position="182"/>
    </location>
</feature>
<feature type="transmembrane region" description="Helical" evidence="1">
    <location>
        <begin position="90"/>
        <end position="118"/>
    </location>
</feature>
<gene>
    <name evidence="2" type="ORF">KILIM_021_00300</name>
</gene>
<evidence type="ECO:0000256" key="1">
    <source>
        <dbReference type="SAM" id="Phobius"/>
    </source>
</evidence>